<feature type="transmembrane region" description="Helical" evidence="7">
    <location>
        <begin position="70"/>
        <end position="93"/>
    </location>
</feature>
<keyword evidence="10" id="KW-1185">Reference proteome</keyword>
<proteinExistence type="inferred from homology"/>
<evidence type="ECO:0000256" key="2">
    <source>
        <dbReference type="ARBA" id="ARBA00006448"/>
    </source>
</evidence>
<dbReference type="Gene3D" id="3.30.240.20">
    <property type="entry name" value="bsu07140 like domains"/>
    <property type="match status" value="1"/>
</dbReference>
<keyword evidence="6 7" id="KW-0472">Membrane</keyword>
<evidence type="ECO:0000313" key="10">
    <source>
        <dbReference type="Proteomes" id="UP000247780"/>
    </source>
</evidence>
<dbReference type="PANTHER" id="PTHR34582:SF6">
    <property type="entry name" value="UPF0702 TRANSMEMBRANE PROTEIN YCAP"/>
    <property type="match status" value="1"/>
</dbReference>
<evidence type="ECO:0000256" key="6">
    <source>
        <dbReference type="ARBA" id="ARBA00023136"/>
    </source>
</evidence>
<dbReference type="Pfam" id="PF04239">
    <property type="entry name" value="DUF421"/>
    <property type="match status" value="1"/>
</dbReference>
<dbReference type="InterPro" id="IPR023090">
    <property type="entry name" value="UPF0702_alpha/beta_dom_sf"/>
</dbReference>
<keyword evidence="4 7" id="KW-0812">Transmembrane</keyword>
<evidence type="ECO:0000256" key="7">
    <source>
        <dbReference type="SAM" id="Phobius"/>
    </source>
</evidence>
<accession>A0ABX5M304</accession>
<feature type="domain" description="YetF C-terminal" evidence="8">
    <location>
        <begin position="91"/>
        <end position="157"/>
    </location>
</feature>
<feature type="transmembrane region" description="Helical" evidence="7">
    <location>
        <begin position="15"/>
        <end position="34"/>
    </location>
</feature>
<gene>
    <name evidence="9" type="ORF">C8R14_1772</name>
</gene>
<comment type="similarity">
    <text evidence="2">Belongs to the UPF0702 family.</text>
</comment>
<dbReference type="PANTHER" id="PTHR34582">
    <property type="entry name" value="UPF0702 TRANSMEMBRANE PROTEIN YCAP"/>
    <property type="match status" value="1"/>
</dbReference>
<evidence type="ECO:0000259" key="8">
    <source>
        <dbReference type="Pfam" id="PF04239"/>
    </source>
</evidence>
<comment type="caution">
    <text evidence="9">The sequence shown here is derived from an EMBL/GenBank/DDBJ whole genome shotgun (WGS) entry which is preliminary data.</text>
</comment>
<protein>
    <submittedName>
        <fullName evidence="9">Uncharacterized protein DUF421</fullName>
    </submittedName>
</protein>
<evidence type="ECO:0000256" key="3">
    <source>
        <dbReference type="ARBA" id="ARBA00022475"/>
    </source>
</evidence>
<evidence type="ECO:0000256" key="5">
    <source>
        <dbReference type="ARBA" id="ARBA00022989"/>
    </source>
</evidence>
<comment type="subcellular location">
    <subcellularLocation>
        <location evidence="1">Cell membrane</location>
        <topology evidence="1">Multi-pass membrane protein</topology>
    </subcellularLocation>
</comment>
<evidence type="ECO:0000256" key="4">
    <source>
        <dbReference type="ARBA" id="ARBA00022692"/>
    </source>
</evidence>
<dbReference type="RefSeq" id="WP_011634378.1">
    <property type="nucleotide sequence ID" value="NZ_QICQ01000077.1"/>
</dbReference>
<keyword evidence="5 7" id="KW-1133">Transmembrane helix</keyword>
<dbReference type="EMBL" id="QICQ01000077">
    <property type="protein sequence ID" value="PXV72147.1"/>
    <property type="molecule type" value="Genomic_DNA"/>
</dbReference>
<keyword evidence="3" id="KW-1003">Cell membrane</keyword>
<organism evidence="9 10">
    <name type="scientific">Nitrosomonas eutropha</name>
    <dbReference type="NCBI Taxonomy" id="916"/>
    <lineage>
        <taxon>Bacteria</taxon>
        <taxon>Pseudomonadati</taxon>
        <taxon>Pseudomonadota</taxon>
        <taxon>Betaproteobacteria</taxon>
        <taxon>Nitrosomonadales</taxon>
        <taxon>Nitrosomonadaceae</taxon>
        <taxon>Nitrosomonas</taxon>
    </lineage>
</organism>
<evidence type="ECO:0000313" key="9">
    <source>
        <dbReference type="EMBL" id="PXV72147.1"/>
    </source>
</evidence>
<dbReference type="InterPro" id="IPR007353">
    <property type="entry name" value="DUF421"/>
</dbReference>
<dbReference type="Proteomes" id="UP000247780">
    <property type="component" value="Unassembled WGS sequence"/>
</dbReference>
<sequence length="158" mass="18208">MDLEIFNFSVSPWEILIRGSLMYWALFIIFRFILRRNVGAMEVSDVLFIVIVSDAAQNAMSGSATNIADGLLLVSTLVFWNLLLDYLSFRFLFLRKFIVSPPIILINDGVLQWKNMRKQFITKDELNARMREEGLEEIALVKEMRLESNGEISVIKAN</sequence>
<evidence type="ECO:0000256" key="1">
    <source>
        <dbReference type="ARBA" id="ARBA00004651"/>
    </source>
</evidence>
<name>A0ABX5M304_9PROT</name>
<reference evidence="9 10" key="1">
    <citation type="submission" date="2018-04" db="EMBL/GenBank/DDBJ databases">
        <title>Active sludge and wastewater microbial communities from Klosterneuburg, Austria.</title>
        <authorList>
            <person name="Wagner M."/>
        </authorList>
    </citation>
    <scope>NUCLEOTIDE SEQUENCE [LARGE SCALE GENOMIC DNA]</scope>
    <source>
        <strain evidence="9 10">Nm 57</strain>
    </source>
</reference>